<comment type="caution">
    <text evidence="2">The sequence shown here is derived from an EMBL/GenBank/DDBJ whole genome shotgun (WGS) entry which is preliminary data.</text>
</comment>
<name>A0A3M7Q6J6_BRAPC</name>
<feature type="domain" description="Dynein heavy chain ATP-binding dynein motor region" evidence="1">
    <location>
        <begin position="3"/>
        <end position="156"/>
    </location>
</feature>
<feature type="non-terminal residue" evidence="2">
    <location>
        <position position="1"/>
    </location>
</feature>
<sequence length="276" mass="32039">TNWVLKKTNLIIDLETRNSEDLLSIEKSFQSGGQTLYTNCTEIDSILLPLIYYKNSMNQVPSADDSRLVFFSNRRLFCNPQFHMYFETSIPLDSFSPNTLTCTTPISYSSSVENLIDQFQLSLFENLFPEEYNKRKILLDCMNECTDKLKQVDDLLKTQWKKDGFGDDKILLTKLALQRKYKIGEVLDYCQDYLSTINELMKILAPLAIRASLLMTLSLKMKLISKNYEFSINIIEYIIMSLATLVKSFKKEFNLKTQLKIDDIQVNEEANESQIK</sequence>
<dbReference type="InterPro" id="IPR027417">
    <property type="entry name" value="P-loop_NTPase"/>
</dbReference>
<organism evidence="2 3">
    <name type="scientific">Brachionus plicatilis</name>
    <name type="common">Marine rotifer</name>
    <name type="synonym">Brachionus muelleri</name>
    <dbReference type="NCBI Taxonomy" id="10195"/>
    <lineage>
        <taxon>Eukaryota</taxon>
        <taxon>Metazoa</taxon>
        <taxon>Spiralia</taxon>
        <taxon>Gnathifera</taxon>
        <taxon>Rotifera</taxon>
        <taxon>Eurotatoria</taxon>
        <taxon>Monogononta</taxon>
        <taxon>Pseudotrocha</taxon>
        <taxon>Ploima</taxon>
        <taxon>Brachionidae</taxon>
        <taxon>Brachionus</taxon>
    </lineage>
</organism>
<accession>A0A3M7Q6J6</accession>
<proteinExistence type="predicted"/>
<evidence type="ECO:0000259" key="1">
    <source>
        <dbReference type="Pfam" id="PF12781"/>
    </source>
</evidence>
<evidence type="ECO:0000313" key="3">
    <source>
        <dbReference type="Proteomes" id="UP000276133"/>
    </source>
</evidence>
<protein>
    <submittedName>
        <fullName evidence="2">Dynein heavy chain axonemal-like</fullName>
    </submittedName>
</protein>
<dbReference type="STRING" id="10195.A0A3M7Q6J6"/>
<dbReference type="Proteomes" id="UP000276133">
    <property type="component" value="Unassembled WGS sequence"/>
</dbReference>
<feature type="non-terminal residue" evidence="2">
    <location>
        <position position="276"/>
    </location>
</feature>
<reference evidence="2 3" key="1">
    <citation type="journal article" date="2018" name="Sci. Rep.">
        <title>Genomic signatures of local adaptation to the degree of environmental predictability in rotifers.</title>
        <authorList>
            <person name="Franch-Gras L."/>
            <person name="Hahn C."/>
            <person name="Garcia-Roger E.M."/>
            <person name="Carmona M.J."/>
            <person name="Serra M."/>
            <person name="Gomez A."/>
        </authorList>
    </citation>
    <scope>NUCLEOTIDE SEQUENCE [LARGE SCALE GENOMIC DNA]</scope>
    <source>
        <strain evidence="2">HYR1</strain>
    </source>
</reference>
<gene>
    <name evidence="2" type="ORF">BpHYR1_025841</name>
</gene>
<evidence type="ECO:0000313" key="2">
    <source>
        <dbReference type="EMBL" id="RNA06879.1"/>
    </source>
</evidence>
<keyword evidence="3" id="KW-1185">Reference proteome</keyword>
<dbReference type="OrthoDB" id="10027686at2759"/>
<dbReference type="Pfam" id="PF12781">
    <property type="entry name" value="AAA_9"/>
    <property type="match status" value="1"/>
</dbReference>
<dbReference type="EMBL" id="REGN01007242">
    <property type="protein sequence ID" value="RNA06879.1"/>
    <property type="molecule type" value="Genomic_DNA"/>
</dbReference>
<dbReference type="InterPro" id="IPR035706">
    <property type="entry name" value="AAA_9"/>
</dbReference>
<dbReference type="AlphaFoldDB" id="A0A3M7Q6J6"/>
<dbReference type="Gene3D" id="3.40.50.300">
    <property type="entry name" value="P-loop containing nucleotide triphosphate hydrolases"/>
    <property type="match status" value="1"/>
</dbReference>